<evidence type="ECO:0000256" key="2">
    <source>
        <dbReference type="PROSITE-ProRule" id="PRU00339"/>
    </source>
</evidence>
<feature type="chain" id="PRO_5007097606" description="Outer membrane lipoprotein BamD-like domain-containing protein" evidence="3">
    <location>
        <begin position="20"/>
        <end position="299"/>
    </location>
</feature>
<dbReference type="PROSITE" id="PS50005">
    <property type="entry name" value="TPR"/>
    <property type="match status" value="1"/>
</dbReference>
<evidence type="ECO:0000259" key="4">
    <source>
        <dbReference type="Pfam" id="PF13525"/>
    </source>
</evidence>
<dbReference type="EMBL" id="LMBR01000173">
    <property type="protein sequence ID" value="KUL24248.1"/>
    <property type="molecule type" value="Genomic_DNA"/>
</dbReference>
<evidence type="ECO:0000313" key="5">
    <source>
        <dbReference type="EMBL" id="KUL24248.1"/>
    </source>
</evidence>
<dbReference type="AlphaFoldDB" id="A0A101JCH7"/>
<feature type="domain" description="Outer membrane lipoprotein BamD-like" evidence="4">
    <location>
        <begin position="42"/>
        <end position="153"/>
    </location>
</feature>
<keyword evidence="2" id="KW-0802">TPR repeat</keyword>
<dbReference type="PROSITE" id="PS51257">
    <property type="entry name" value="PROKAR_LIPOPROTEIN"/>
    <property type="match status" value="1"/>
</dbReference>
<dbReference type="Gene3D" id="1.25.40.10">
    <property type="entry name" value="Tetratricopeptide repeat domain"/>
    <property type="match status" value="1"/>
</dbReference>
<reference evidence="5 6" key="1">
    <citation type="submission" date="2015-10" db="EMBL/GenBank/DDBJ databases">
        <title>Draft Genome Sequence of Chlorobium limicola strain Frasassi Growing under Artificial Lighting in the Frasassi Cave System.</title>
        <authorList>
            <person name="Mansor M."/>
            <person name="Macalady J."/>
        </authorList>
    </citation>
    <scope>NUCLEOTIDE SEQUENCE [LARGE SCALE GENOMIC DNA]</scope>
    <source>
        <strain evidence="5 6">Frasassi</strain>
    </source>
</reference>
<feature type="repeat" description="TPR" evidence="2">
    <location>
        <begin position="76"/>
        <end position="109"/>
    </location>
</feature>
<feature type="signal peptide" evidence="3">
    <location>
        <begin position="1"/>
        <end position="19"/>
    </location>
</feature>
<accession>A0A101JCH7</accession>
<dbReference type="InterPro" id="IPR019734">
    <property type="entry name" value="TPR_rpt"/>
</dbReference>
<dbReference type="Proteomes" id="UP000053937">
    <property type="component" value="Unassembled WGS sequence"/>
</dbReference>
<organism evidence="5 6">
    <name type="scientific">Chlorobium limicola</name>
    <dbReference type="NCBI Taxonomy" id="1092"/>
    <lineage>
        <taxon>Bacteria</taxon>
        <taxon>Pseudomonadati</taxon>
        <taxon>Chlorobiota</taxon>
        <taxon>Chlorobiia</taxon>
        <taxon>Chlorobiales</taxon>
        <taxon>Chlorobiaceae</taxon>
        <taxon>Chlorobium/Pelodictyon group</taxon>
        <taxon>Chlorobium</taxon>
    </lineage>
</organism>
<comment type="caution">
    <text evidence="5">The sequence shown here is derived from an EMBL/GenBank/DDBJ whole genome shotgun (WGS) entry which is preliminary data.</text>
</comment>
<name>A0A101JCH7_CHLLI</name>
<dbReference type="SUPFAM" id="SSF48452">
    <property type="entry name" value="TPR-like"/>
    <property type="match status" value="1"/>
</dbReference>
<gene>
    <name evidence="5" type="ORF">ASB62_06990</name>
</gene>
<protein>
    <recommendedName>
        <fullName evidence="4">Outer membrane lipoprotein BamD-like domain-containing protein</fullName>
    </recommendedName>
</protein>
<evidence type="ECO:0000256" key="1">
    <source>
        <dbReference type="ARBA" id="ARBA00022729"/>
    </source>
</evidence>
<proteinExistence type="predicted"/>
<evidence type="ECO:0000256" key="3">
    <source>
        <dbReference type="SAM" id="SignalP"/>
    </source>
</evidence>
<dbReference type="InterPro" id="IPR039565">
    <property type="entry name" value="BamD-like"/>
</dbReference>
<keyword evidence="6" id="KW-1185">Reference proteome</keyword>
<evidence type="ECO:0000313" key="6">
    <source>
        <dbReference type="Proteomes" id="UP000053937"/>
    </source>
</evidence>
<keyword evidence="1 3" id="KW-0732">Signal</keyword>
<dbReference type="InterPro" id="IPR011990">
    <property type="entry name" value="TPR-like_helical_dom_sf"/>
</dbReference>
<sequence>MPRPRLTLRSALMIVPVSALLFSACSSSNVSSLDSSGAVESRYGKALGYYNKEDFDDAVLELEPVIFTSRATAFEDDVLFLLAQSYYKSEQYLLAVDMYSRLLQQVPSSPFAREAQFQLAKSHEQLSTHFELDHEHTLKAIQQFALYLDAYPGRDSAQITSDVDMYRELLKVNPANESYKERYANFQSELEGVQSQDYAQKAIVKLREKLAKHTYFIARQYIQLKKYKASGIYFDEVIKRYPDTIYFEQAWKGRIDVLIKRQKWFDASQAVDRYLQLFPDKSGDMQETRDRIMKNFSNA</sequence>
<dbReference type="Pfam" id="PF13525">
    <property type="entry name" value="YfiO"/>
    <property type="match status" value="1"/>
</dbReference>